<organism evidence="1 2">
    <name type="scientific">Blepharisma stoltei</name>
    <dbReference type="NCBI Taxonomy" id="1481888"/>
    <lineage>
        <taxon>Eukaryota</taxon>
        <taxon>Sar</taxon>
        <taxon>Alveolata</taxon>
        <taxon>Ciliophora</taxon>
        <taxon>Postciliodesmatophora</taxon>
        <taxon>Heterotrichea</taxon>
        <taxon>Heterotrichida</taxon>
        <taxon>Blepharismidae</taxon>
        <taxon>Blepharisma</taxon>
    </lineage>
</organism>
<dbReference type="InterPro" id="IPR015915">
    <property type="entry name" value="Kelch-typ_b-propeller"/>
</dbReference>
<dbReference type="SUPFAM" id="SSF50965">
    <property type="entry name" value="Galactose oxidase, central domain"/>
    <property type="match status" value="1"/>
</dbReference>
<dbReference type="InterPro" id="IPR006652">
    <property type="entry name" value="Kelch_1"/>
</dbReference>
<dbReference type="EMBL" id="CAJZBQ010000053">
    <property type="protein sequence ID" value="CAG9331091.1"/>
    <property type="molecule type" value="Genomic_DNA"/>
</dbReference>
<evidence type="ECO:0000313" key="1">
    <source>
        <dbReference type="EMBL" id="CAG9331091.1"/>
    </source>
</evidence>
<comment type="caution">
    <text evidence="1">The sequence shown here is derived from an EMBL/GenBank/DDBJ whole genome shotgun (WGS) entry which is preliminary data.</text>
</comment>
<dbReference type="Gene3D" id="2.120.10.80">
    <property type="entry name" value="Kelch-type beta propeller"/>
    <property type="match status" value="1"/>
</dbReference>
<evidence type="ECO:0000313" key="2">
    <source>
        <dbReference type="Proteomes" id="UP001162131"/>
    </source>
</evidence>
<dbReference type="Pfam" id="PF01344">
    <property type="entry name" value="Kelch_1"/>
    <property type="match status" value="1"/>
</dbReference>
<accession>A0AAU9K041</accession>
<dbReference type="InterPro" id="IPR011043">
    <property type="entry name" value="Gal_Oxase/kelch_b-propeller"/>
</dbReference>
<keyword evidence="2" id="KW-1185">Reference proteome</keyword>
<gene>
    <name evidence="1" type="ORF">BSTOLATCC_MIC53171</name>
</gene>
<sequence length="351" mass="40146">MNNKSLKGLENLKDPLSLLNYQMNTIPNDLNSILKKTENALNVIDYLKNTKAEILSRANNPELEKDFRATCSAYQSNSSICDPPLMQAYQDYLNAYRQKTSLYTLKIDYDDITNLIIYDTETETKEAKILDTPESLGPSTCITQLSNGKLFCFGNCPASGFAAIIDVDGRVELLPSGTPCHDSSYIYFNNSVYCFGGFNDKYLTLSSRFDLDQNRWIQLAPMPDADSWFNSIIFNGNILISGSSNRKLLLYSIDIDSFSSFPYEFAELKRKILINAEKLYLIECGRNGSIYERESEYEMNWRRIANSTINYIPDQVQYSYNKGGIYIGCVSFSFLYIYKFDLNKKLMSEQL</sequence>
<proteinExistence type="predicted"/>
<name>A0AAU9K041_9CILI</name>
<protein>
    <submittedName>
        <fullName evidence="1">Uncharacterized protein</fullName>
    </submittedName>
</protein>
<dbReference type="AlphaFoldDB" id="A0AAU9K041"/>
<dbReference type="Proteomes" id="UP001162131">
    <property type="component" value="Unassembled WGS sequence"/>
</dbReference>
<reference evidence="1" key="1">
    <citation type="submission" date="2021-09" db="EMBL/GenBank/DDBJ databases">
        <authorList>
            <consortium name="AG Swart"/>
            <person name="Singh M."/>
            <person name="Singh A."/>
            <person name="Seah K."/>
            <person name="Emmerich C."/>
        </authorList>
    </citation>
    <scope>NUCLEOTIDE SEQUENCE</scope>
    <source>
        <strain evidence="1">ATCC30299</strain>
    </source>
</reference>